<dbReference type="Proteomes" id="UP000297703">
    <property type="component" value="Unassembled WGS sequence"/>
</dbReference>
<proteinExistence type="predicted"/>
<comment type="caution">
    <text evidence="1">The sequence shown here is derived from an EMBL/GenBank/DDBJ whole genome shotgun (WGS) entry which is preliminary data.</text>
</comment>
<protein>
    <submittedName>
        <fullName evidence="1">Ankyrin repeat domain-containing protein 13D</fullName>
    </submittedName>
</protein>
<keyword evidence="2" id="KW-1185">Reference proteome</keyword>
<dbReference type="EMBL" id="QXTE01000327">
    <property type="protein sequence ID" value="TFJ99465.1"/>
    <property type="molecule type" value="Genomic_DNA"/>
</dbReference>
<name>A0A4D9DPD8_9SAUR</name>
<accession>A0A4D9DPD8</accession>
<reference evidence="1 2" key="1">
    <citation type="submission" date="2019-04" db="EMBL/GenBank/DDBJ databases">
        <title>Draft genome of the big-headed turtle Platysternon megacephalum.</title>
        <authorList>
            <person name="Gong S."/>
        </authorList>
    </citation>
    <scope>NUCLEOTIDE SEQUENCE [LARGE SCALE GENOMIC DNA]</scope>
    <source>
        <strain evidence="1">DO16091913</strain>
        <tissue evidence="1">Muscle</tissue>
    </source>
</reference>
<sequence length="110" mass="11490">MGGRQGTHAWGAPAEGTLDVPVGAISACASIWVRHTRRDYEMQAGAGTGPAEEELGEAARAWPGAENLGFRFPSSSGALWLGSEANGVPGPTPSLPCFMPALAFQKRSYM</sequence>
<evidence type="ECO:0000313" key="2">
    <source>
        <dbReference type="Proteomes" id="UP000297703"/>
    </source>
</evidence>
<gene>
    <name evidence="1" type="ORF">DR999_PMT18499</name>
</gene>
<dbReference type="AlphaFoldDB" id="A0A4D9DPD8"/>
<evidence type="ECO:0000313" key="1">
    <source>
        <dbReference type="EMBL" id="TFJ99465.1"/>
    </source>
</evidence>
<reference evidence="1 2" key="2">
    <citation type="submission" date="2019-04" db="EMBL/GenBank/DDBJ databases">
        <title>The genome sequence of big-headed turtle.</title>
        <authorList>
            <person name="Gong S."/>
        </authorList>
    </citation>
    <scope>NUCLEOTIDE SEQUENCE [LARGE SCALE GENOMIC DNA]</scope>
    <source>
        <strain evidence="1">DO16091913</strain>
        <tissue evidence="1">Muscle</tissue>
    </source>
</reference>
<organism evidence="1 2">
    <name type="scientific">Platysternon megacephalum</name>
    <name type="common">big-headed turtle</name>
    <dbReference type="NCBI Taxonomy" id="55544"/>
    <lineage>
        <taxon>Eukaryota</taxon>
        <taxon>Metazoa</taxon>
        <taxon>Chordata</taxon>
        <taxon>Craniata</taxon>
        <taxon>Vertebrata</taxon>
        <taxon>Euteleostomi</taxon>
        <taxon>Archelosauria</taxon>
        <taxon>Testudinata</taxon>
        <taxon>Testudines</taxon>
        <taxon>Cryptodira</taxon>
        <taxon>Durocryptodira</taxon>
        <taxon>Testudinoidea</taxon>
        <taxon>Platysternidae</taxon>
        <taxon>Platysternon</taxon>
    </lineage>
</organism>